<protein>
    <submittedName>
        <fullName evidence="1">Uncharacterized protein</fullName>
    </submittedName>
</protein>
<dbReference type="AlphaFoldDB" id="A0A428FZR4"/>
<accession>A0A428FZR4</accession>
<dbReference type="RefSeq" id="WP_125394838.1">
    <property type="nucleotide sequence ID" value="NZ_RJPJ01000003.1"/>
</dbReference>
<gene>
    <name evidence="1" type="ORF">D8802_03655</name>
</gene>
<comment type="caution">
    <text evidence="1">The sequence shown here is derived from an EMBL/GenBank/DDBJ whole genome shotgun (WGS) entry which is preliminary data.</text>
</comment>
<evidence type="ECO:0000313" key="1">
    <source>
        <dbReference type="EMBL" id="RSJ68099.1"/>
    </source>
</evidence>
<proteinExistence type="predicted"/>
<evidence type="ECO:0000313" key="2">
    <source>
        <dbReference type="Proteomes" id="UP000280182"/>
    </source>
</evidence>
<reference evidence="1 2" key="1">
    <citation type="submission" date="2018-11" db="EMBL/GenBank/DDBJ databases">
        <title>Species Designations Belie Phenotypic and Genotypic Heterogeneity in Oral Streptococci.</title>
        <authorList>
            <person name="Velsko I."/>
        </authorList>
    </citation>
    <scope>NUCLEOTIDE SEQUENCE [LARGE SCALE GENOMIC DNA]</scope>
    <source>
        <strain evidence="1 2">BCC12</strain>
    </source>
</reference>
<sequence>MYIDLETEMYLQKLESKIRQQTYWGVVPEMPIEWQSDQLGFYFNDPISLPTFLTKLRVFEKGFAFDYVETNVFKRKITVFAINESKEKFIAKIEKLLTCQSRGEMCETLLYILVTPVTCIDEAIC</sequence>
<organism evidence="1 2">
    <name type="scientific">Streptococcus oralis</name>
    <dbReference type="NCBI Taxonomy" id="1303"/>
    <lineage>
        <taxon>Bacteria</taxon>
        <taxon>Bacillati</taxon>
        <taxon>Bacillota</taxon>
        <taxon>Bacilli</taxon>
        <taxon>Lactobacillales</taxon>
        <taxon>Streptococcaceae</taxon>
        <taxon>Streptococcus</taxon>
    </lineage>
</organism>
<dbReference type="Proteomes" id="UP000280182">
    <property type="component" value="Unassembled WGS sequence"/>
</dbReference>
<name>A0A428FZR4_STROR</name>
<dbReference type="OrthoDB" id="9936801at2"/>
<dbReference type="EMBL" id="RJPJ01000003">
    <property type="protein sequence ID" value="RSJ68099.1"/>
    <property type="molecule type" value="Genomic_DNA"/>
</dbReference>